<dbReference type="SUPFAM" id="SSF52833">
    <property type="entry name" value="Thioredoxin-like"/>
    <property type="match status" value="1"/>
</dbReference>
<feature type="chain" id="PRO_5002163968" description="PDZ domain-containing protein" evidence="1">
    <location>
        <begin position="21"/>
        <end position="322"/>
    </location>
</feature>
<dbReference type="InterPro" id="IPR036034">
    <property type="entry name" value="PDZ_sf"/>
</dbReference>
<dbReference type="RefSeq" id="WP_052549096.1">
    <property type="nucleotide sequence ID" value="NZ_JMCC02000033.1"/>
</dbReference>
<dbReference type="Gene3D" id="3.40.30.10">
    <property type="entry name" value="Glutaredoxin"/>
    <property type="match status" value="1"/>
</dbReference>
<protein>
    <recommendedName>
        <fullName evidence="4">PDZ domain-containing protein</fullName>
    </recommendedName>
</protein>
<evidence type="ECO:0008006" key="4">
    <source>
        <dbReference type="Google" id="ProtNLM"/>
    </source>
</evidence>
<name>A0A0C2D0D0_9BACT</name>
<sequence length="322" mass="35420">MLKKLATAALLSLPLLLSTACDDEFKVSSKELKPGGLYITYVQPQDCDGCDALNRGDLIQEIDGTPVKSADEMLAKNLTDGQPHKVKFFDKSADNELKEIEITANPNNSMAPVKDAPPFWTVGAEELNKAPDWARRRLFGHASPQLLLVNSDGGFVNGRDLYGKKVLMVFFDWAASSDRQNGALSMQVLQKAQADLKNKGVEIVFAQIAHPQQREIAPMNDTDLRKFFTDNQVGPTEGGPLPPPPLYRMPNKTEDNPTRVLGLEGAFTYYEAIGEAPNIFLLDEHGIIRWHSAGTTPDPEGKIPVDMVYTINAAVLFALQNL</sequence>
<reference evidence="2 3" key="1">
    <citation type="submission" date="2014-12" db="EMBL/GenBank/DDBJ databases">
        <title>Genome assembly of Enhygromyxa salina DSM 15201.</title>
        <authorList>
            <person name="Sharma G."/>
            <person name="Subramanian S."/>
        </authorList>
    </citation>
    <scope>NUCLEOTIDE SEQUENCE [LARGE SCALE GENOMIC DNA]</scope>
    <source>
        <strain evidence="2 3">DSM 15201</strain>
    </source>
</reference>
<keyword evidence="1" id="KW-0732">Signal</keyword>
<organism evidence="2 3">
    <name type="scientific">Enhygromyxa salina</name>
    <dbReference type="NCBI Taxonomy" id="215803"/>
    <lineage>
        <taxon>Bacteria</taxon>
        <taxon>Pseudomonadati</taxon>
        <taxon>Myxococcota</taxon>
        <taxon>Polyangia</taxon>
        <taxon>Nannocystales</taxon>
        <taxon>Nannocystaceae</taxon>
        <taxon>Enhygromyxa</taxon>
    </lineage>
</organism>
<feature type="signal peptide" evidence="1">
    <location>
        <begin position="1"/>
        <end position="20"/>
    </location>
</feature>
<proteinExistence type="predicted"/>
<gene>
    <name evidence="2" type="ORF">DB30_04159</name>
</gene>
<accession>A0A0C2D0D0</accession>
<evidence type="ECO:0000256" key="1">
    <source>
        <dbReference type="SAM" id="SignalP"/>
    </source>
</evidence>
<dbReference type="EMBL" id="JMCC02000033">
    <property type="protein sequence ID" value="KIG16686.1"/>
    <property type="molecule type" value="Genomic_DNA"/>
</dbReference>
<dbReference type="AlphaFoldDB" id="A0A0C2D0D0"/>
<dbReference type="SUPFAM" id="SSF50156">
    <property type="entry name" value="PDZ domain-like"/>
    <property type="match status" value="1"/>
</dbReference>
<dbReference type="InterPro" id="IPR036249">
    <property type="entry name" value="Thioredoxin-like_sf"/>
</dbReference>
<evidence type="ECO:0000313" key="3">
    <source>
        <dbReference type="Proteomes" id="UP000031599"/>
    </source>
</evidence>
<dbReference type="Proteomes" id="UP000031599">
    <property type="component" value="Unassembled WGS sequence"/>
</dbReference>
<evidence type="ECO:0000313" key="2">
    <source>
        <dbReference type="EMBL" id="KIG16686.1"/>
    </source>
</evidence>
<comment type="caution">
    <text evidence="2">The sequence shown here is derived from an EMBL/GenBank/DDBJ whole genome shotgun (WGS) entry which is preliminary data.</text>
</comment>
<dbReference type="PROSITE" id="PS51257">
    <property type="entry name" value="PROKAR_LIPOPROTEIN"/>
    <property type="match status" value="1"/>
</dbReference>